<dbReference type="AlphaFoldDB" id="A0A4Y2N0W3"/>
<sequence length="101" mass="11523">MIICSELSLVILTSRFEATRGMFWYGSRNFEPRSDVEEDTRAVTPSPNCRTTPKGDFCPQRTIERATGPIYGGSSVESDFEPGTFRPRHNLQRVFSIRFTL</sequence>
<feature type="region of interest" description="Disordered" evidence="1">
    <location>
        <begin position="35"/>
        <end position="58"/>
    </location>
</feature>
<evidence type="ECO:0000256" key="1">
    <source>
        <dbReference type="SAM" id="MobiDB-lite"/>
    </source>
</evidence>
<dbReference type="Proteomes" id="UP000499080">
    <property type="component" value="Unassembled WGS sequence"/>
</dbReference>
<dbReference type="EMBL" id="BGPR01008089">
    <property type="protein sequence ID" value="GBN31496.1"/>
    <property type="molecule type" value="Genomic_DNA"/>
</dbReference>
<reference evidence="2 3" key="1">
    <citation type="journal article" date="2019" name="Sci. Rep.">
        <title>Orb-weaving spider Araneus ventricosus genome elucidates the spidroin gene catalogue.</title>
        <authorList>
            <person name="Kono N."/>
            <person name="Nakamura H."/>
            <person name="Ohtoshi R."/>
            <person name="Moran D.A.P."/>
            <person name="Shinohara A."/>
            <person name="Yoshida Y."/>
            <person name="Fujiwara M."/>
            <person name="Mori M."/>
            <person name="Tomita M."/>
            <person name="Arakawa K."/>
        </authorList>
    </citation>
    <scope>NUCLEOTIDE SEQUENCE [LARGE SCALE GENOMIC DNA]</scope>
</reference>
<name>A0A4Y2N0W3_ARAVE</name>
<evidence type="ECO:0000313" key="2">
    <source>
        <dbReference type="EMBL" id="GBN31496.1"/>
    </source>
</evidence>
<comment type="caution">
    <text evidence="2">The sequence shown here is derived from an EMBL/GenBank/DDBJ whole genome shotgun (WGS) entry which is preliminary data.</text>
</comment>
<keyword evidence="3" id="KW-1185">Reference proteome</keyword>
<evidence type="ECO:0000313" key="3">
    <source>
        <dbReference type="Proteomes" id="UP000499080"/>
    </source>
</evidence>
<accession>A0A4Y2N0W3</accession>
<organism evidence="2 3">
    <name type="scientific">Araneus ventricosus</name>
    <name type="common">Orbweaver spider</name>
    <name type="synonym">Epeira ventricosa</name>
    <dbReference type="NCBI Taxonomy" id="182803"/>
    <lineage>
        <taxon>Eukaryota</taxon>
        <taxon>Metazoa</taxon>
        <taxon>Ecdysozoa</taxon>
        <taxon>Arthropoda</taxon>
        <taxon>Chelicerata</taxon>
        <taxon>Arachnida</taxon>
        <taxon>Araneae</taxon>
        <taxon>Araneomorphae</taxon>
        <taxon>Entelegynae</taxon>
        <taxon>Araneoidea</taxon>
        <taxon>Araneidae</taxon>
        <taxon>Araneus</taxon>
    </lineage>
</organism>
<gene>
    <name evidence="2" type="ORF">AVEN_144901_1</name>
</gene>
<protein>
    <submittedName>
        <fullName evidence="2">Uncharacterized protein</fullName>
    </submittedName>
</protein>
<proteinExistence type="predicted"/>